<feature type="signal peptide" evidence="1">
    <location>
        <begin position="1"/>
        <end position="21"/>
    </location>
</feature>
<dbReference type="PROSITE" id="PS51257">
    <property type="entry name" value="PROKAR_LIPOPROTEIN"/>
    <property type="match status" value="1"/>
</dbReference>
<evidence type="ECO:0000313" key="3">
    <source>
        <dbReference type="Proteomes" id="UP000324133"/>
    </source>
</evidence>
<dbReference type="OrthoDB" id="1077692at2"/>
<dbReference type="InterPro" id="IPR025059">
    <property type="entry name" value="DUF3997"/>
</dbReference>
<dbReference type="EMBL" id="VKKY01000003">
    <property type="protein sequence ID" value="KAA3436984.1"/>
    <property type="molecule type" value="Genomic_DNA"/>
</dbReference>
<evidence type="ECO:0000256" key="1">
    <source>
        <dbReference type="SAM" id="SignalP"/>
    </source>
</evidence>
<organism evidence="2 3">
    <name type="scientific">Rufibacter hautae</name>
    <dbReference type="NCBI Taxonomy" id="2595005"/>
    <lineage>
        <taxon>Bacteria</taxon>
        <taxon>Pseudomonadati</taxon>
        <taxon>Bacteroidota</taxon>
        <taxon>Cytophagia</taxon>
        <taxon>Cytophagales</taxon>
        <taxon>Hymenobacteraceae</taxon>
        <taxon>Rufibacter</taxon>
    </lineage>
</organism>
<feature type="chain" id="PRO_5022794805" evidence="1">
    <location>
        <begin position="22"/>
        <end position="133"/>
    </location>
</feature>
<evidence type="ECO:0000313" key="2">
    <source>
        <dbReference type="EMBL" id="KAA3436984.1"/>
    </source>
</evidence>
<accession>A0A5B6TD85</accession>
<keyword evidence="3" id="KW-1185">Reference proteome</keyword>
<sequence>MIKKLLSFTLLLAFLSFFSCDFDSISEDLGNGYELVWIDTKDNQSIYKEEEQVPGYVFSVGYNTEYIIAKQYPQKGDFYSEPNFSVTNYFIIDIKENAKGLKKGVIGPLSEAEFNRKMDEFKIKDRIKFTLVK</sequence>
<dbReference type="RefSeq" id="WP_149092925.1">
    <property type="nucleotide sequence ID" value="NZ_VKKY01000003.1"/>
</dbReference>
<proteinExistence type="predicted"/>
<dbReference type="Proteomes" id="UP000324133">
    <property type="component" value="Unassembled WGS sequence"/>
</dbReference>
<gene>
    <name evidence="2" type="ORF">FOA19_21655</name>
</gene>
<dbReference type="AlphaFoldDB" id="A0A5B6TD85"/>
<name>A0A5B6TD85_9BACT</name>
<keyword evidence="1" id="KW-0732">Signal</keyword>
<reference evidence="2 3" key="1">
    <citation type="submission" date="2019-07" db="EMBL/GenBank/DDBJ databases">
        <title>Rufibacter sp. nov., isolated from lake sediment.</title>
        <authorList>
            <person name="Qu J.-H."/>
        </authorList>
    </citation>
    <scope>NUCLEOTIDE SEQUENCE [LARGE SCALE GENOMIC DNA]</scope>
    <source>
        <strain evidence="2 3">NBS58-1</strain>
    </source>
</reference>
<dbReference type="Pfam" id="PF13162">
    <property type="entry name" value="DUF3997"/>
    <property type="match status" value="1"/>
</dbReference>
<comment type="caution">
    <text evidence="2">The sequence shown here is derived from an EMBL/GenBank/DDBJ whole genome shotgun (WGS) entry which is preliminary data.</text>
</comment>
<protein>
    <submittedName>
        <fullName evidence="2">DUF3997 domain-containing protein</fullName>
    </submittedName>
</protein>